<dbReference type="InterPro" id="IPR051917">
    <property type="entry name" value="Transposase-Integrase"/>
</dbReference>
<reference evidence="1 2" key="1">
    <citation type="journal article" date="2020" name="ISME J.">
        <title>Enrichment and physiological characterization of a novel comammox Nitrospira indicates ammonium inhibition of complete nitrification.</title>
        <authorList>
            <person name="Sakoula D."/>
            <person name="Koch H."/>
            <person name="Frank J."/>
            <person name="Jetten M.S.M."/>
            <person name="van Kessel M.A.H.J."/>
            <person name="Lucker S."/>
        </authorList>
    </citation>
    <scope>NUCLEOTIDE SEQUENCE [LARGE SCALE GENOMIC DNA]</scope>
    <source>
        <strain evidence="1">Comreactor17</strain>
    </source>
</reference>
<dbReference type="SUPFAM" id="SSF53098">
    <property type="entry name" value="Ribonuclease H-like"/>
    <property type="match status" value="1"/>
</dbReference>
<evidence type="ECO:0000313" key="2">
    <source>
        <dbReference type="Proteomes" id="UP000593737"/>
    </source>
</evidence>
<evidence type="ECO:0000313" key="1">
    <source>
        <dbReference type="EMBL" id="QPD02745.1"/>
    </source>
</evidence>
<dbReference type="PANTHER" id="PTHR10948">
    <property type="entry name" value="TRANSPOSASE"/>
    <property type="match status" value="1"/>
</dbReference>
<accession>A0A7S8IYB0</accession>
<dbReference type="EMBL" id="CP047423">
    <property type="protein sequence ID" value="QPD02745.1"/>
    <property type="molecule type" value="Genomic_DNA"/>
</dbReference>
<dbReference type="GO" id="GO:0032196">
    <property type="term" value="P:transposition"/>
    <property type="evidence" value="ECO:0007669"/>
    <property type="project" value="TreeGrafter"/>
</dbReference>
<name>A0A7S8IYB0_9BACT</name>
<dbReference type="GO" id="GO:0004803">
    <property type="term" value="F:transposase activity"/>
    <property type="evidence" value="ECO:0007669"/>
    <property type="project" value="TreeGrafter"/>
</dbReference>
<gene>
    <name evidence="1" type="ORF">Nkreftii_000519</name>
</gene>
<proteinExistence type="predicted"/>
<dbReference type="PANTHER" id="PTHR10948:SF23">
    <property type="entry name" value="TRANSPOSASE INSI FOR INSERTION SEQUENCE ELEMENT IS30A-RELATED"/>
    <property type="match status" value="1"/>
</dbReference>
<protein>
    <submittedName>
        <fullName evidence="1">IS30 family transposase</fullName>
    </submittedName>
</protein>
<dbReference type="Proteomes" id="UP000593737">
    <property type="component" value="Chromosome"/>
</dbReference>
<dbReference type="AlphaFoldDB" id="A0A7S8IYB0"/>
<dbReference type="GO" id="GO:0005829">
    <property type="term" value="C:cytosol"/>
    <property type="evidence" value="ECO:0007669"/>
    <property type="project" value="TreeGrafter"/>
</dbReference>
<dbReference type="KEGG" id="nkf:Nkreftii_000519"/>
<dbReference type="InterPro" id="IPR012337">
    <property type="entry name" value="RNaseH-like_sf"/>
</dbReference>
<sequence length="90" mass="10127">MAEHEQLAQRLARWILFADPHAPWQHGTSENTNCLLRQSLPKGTNLSSYTQRELNAIAYRLNTRRGNVSRRRGLGSFAQLGRLSPVALGT</sequence>
<organism evidence="1 2">
    <name type="scientific">Candidatus Nitrospira kreftii</name>
    <dbReference type="NCBI Taxonomy" id="2652173"/>
    <lineage>
        <taxon>Bacteria</taxon>
        <taxon>Pseudomonadati</taxon>
        <taxon>Nitrospirota</taxon>
        <taxon>Nitrospiria</taxon>
        <taxon>Nitrospirales</taxon>
        <taxon>Nitrospiraceae</taxon>
        <taxon>Nitrospira</taxon>
    </lineage>
</organism>